<evidence type="ECO:0000256" key="5">
    <source>
        <dbReference type="ARBA" id="ARBA00022989"/>
    </source>
</evidence>
<evidence type="ECO:0000256" key="7">
    <source>
        <dbReference type="ARBA" id="ARBA00023136"/>
    </source>
</evidence>
<keyword evidence="4 9" id="KW-0812">Transmembrane</keyword>
<evidence type="ECO:0000256" key="2">
    <source>
        <dbReference type="ARBA" id="ARBA00008335"/>
    </source>
</evidence>
<comment type="subcellular location">
    <subcellularLocation>
        <location evidence="1">Endomembrane system</location>
        <topology evidence="1">Multi-pass membrane protein</topology>
    </subcellularLocation>
</comment>
<feature type="compositionally biased region" description="Low complexity" evidence="8">
    <location>
        <begin position="583"/>
        <end position="594"/>
    </location>
</feature>
<keyword evidence="11" id="KW-1185">Reference proteome</keyword>
<gene>
    <name evidence="10" type="ORF">DIURU_003684</name>
</gene>
<reference evidence="10 11" key="1">
    <citation type="submission" date="2019-07" db="EMBL/GenBank/DDBJ databases">
        <title>Genome assembly of two rare yeast pathogens: Diutina rugosa and Trichomonascus ciferrii.</title>
        <authorList>
            <person name="Mixao V."/>
            <person name="Saus E."/>
            <person name="Hansen A."/>
            <person name="Lass-Flor C."/>
            <person name="Gabaldon T."/>
        </authorList>
    </citation>
    <scope>NUCLEOTIDE SEQUENCE [LARGE SCALE GENOMIC DNA]</scope>
    <source>
        <strain evidence="10 11">CBS 613</strain>
    </source>
</reference>
<keyword evidence="7 9" id="KW-0472">Membrane</keyword>
<dbReference type="GeneID" id="54782335"/>
<name>A0A642UKA7_DIURU</name>
<feature type="transmembrane region" description="Helical" evidence="9">
    <location>
        <begin position="324"/>
        <end position="353"/>
    </location>
</feature>
<feature type="transmembrane region" description="Helical" evidence="9">
    <location>
        <begin position="287"/>
        <end position="304"/>
    </location>
</feature>
<evidence type="ECO:0000256" key="8">
    <source>
        <dbReference type="SAM" id="MobiDB-lite"/>
    </source>
</evidence>
<organism evidence="10 11">
    <name type="scientific">Diutina rugosa</name>
    <name type="common">Yeast</name>
    <name type="synonym">Candida rugosa</name>
    <dbReference type="NCBI Taxonomy" id="5481"/>
    <lineage>
        <taxon>Eukaryota</taxon>
        <taxon>Fungi</taxon>
        <taxon>Dikarya</taxon>
        <taxon>Ascomycota</taxon>
        <taxon>Saccharomycotina</taxon>
        <taxon>Pichiomycetes</taxon>
        <taxon>Debaryomycetaceae</taxon>
        <taxon>Diutina</taxon>
    </lineage>
</organism>
<protein>
    <recommendedName>
        <fullName evidence="12">Major facilitator superfamily (MFS) profile domain-containing protein</fullName>
    </recommendedName>
</protein>
<feature type="transmembrane region" description="Helical" evidence="9">
    <location>
        <begin position="525"/>
        <end position="545"/>
    </location>
</feature>
<accession>A0A642UKA7</accession>
<evidence type="ECO:0000256" key="3">
    <source>
        <dbReference type="ARBA" id="ARBA00022448"/>
    </source>
</evidence>
<dbReference type="SUPFAM" id="SSF103473">
    <property type="entry name" value="MFS general substrate transporter"/>
    <property type="match status" value="1"/>
</dbReference>
<dbReference type="GO" id="GO:0015343">
    <property type="term" value="F:siderophore-iron transmembrane transporter activity"/>
    <property type="evidence" value="ECO:0007669"/>
    <property type="project" value="TreeGrafter"/>
</dbReference>
<dbReference type="OrthoDB" id="2241241at2759"/>
<feature type="region of interest" description="Disordered" evidence="8">
    <location>
        <begin position="569"/>
        <end position="603"/>
    </location>
</feature>
<comment type="similarity">
    <text evidence="2">Belongs to the major facilitator superfamily.</text>
</comment>
<evidence type="ECO:0000313" key="10">
    <source>
        <dbReference type="EMBL" id="KAA8900702.1"/>
    </source>
</evidence>
<dbReference type="GO" id="GO:0005768">
    <property type="term" value="C:endosome"/>
    <property type="evidence" value="ECO:0007669"/>
    <property type="project" value="TreeGrafter"/>
</dbReference>
<dbReference type="GO" id="GO:0005774">
    <property type="term" value="C:vacuolar membrane"/>
    <property type="evidence" value="ECO:0007669"/>
    <property type="project" value="TreeGrafter"/>
</dbReference>
<evidence type="ECO:0000313" key="11">
    <source>
        <dbReference type="Proteomes" id="UP000449547"/>
    </source>
</evidence>
<feature type="transmembrane region" description="Helical" evidence="9">
    <location>
        <begin position="187"/>
        <end position="208"/>
    </location>
</feature>
<evidence type="ECO:0000256" key="4">
    <source>
        <dbReference type="ARBA" id="ARBA00022692"/>
    </source>
</evidence>
<feature type="transmembrane region" description="Helical" evidence="9">
    <location>
        <begin position="255"/>
        <end position="275"/>
    </location>
</feature>
<evidence type="ECO:0000256" key="9">
    <source>
        <dbReference type="SAM" id="Phobius"/>
    </source>
</evidence>
<feature type="transmembrane region" description="Helical" evidence="9">
    <location>
        <begin position="416"/>
        <end position="435"/>
    </location>
</feature>
<proteinExistence type="inferred from homology"/>
<dbReference type="PANTHER" id="PTHR23501:SF92">
    <property type="entry name" value="GLUTATHIONE EXCHANGER 1-RELATED"/>
    <property type="match status" value="1"/>
</dbReference>
<evidence type="ECO:0008006" key="12">
    <source>
        <dbReference type="Google" id="ProtNLM"/>
    </source>
</evidence>
<keyword evidence="5 9" id="KW-1133">Transmembrane helix</keyword>
<dbReference type="Proteomes" id="UP000449547">
    <property type="component" value="Unassembled WGS sequence"/>
</dbReference>
<dbReference type="Gene3D" id="1.20.1250.20">
    <property type="entry name" value="MFS general substrate transporter like domains"/>
    <property type="match status" value="2"/>
</dbReference>
<dbReference type="RefSeq" id="XP_034011521.1">
    <property type="nucleotide sequence ID" value="XM_034156473.1"/>
</dbReference>
<comment type="caution">
    <text evidence="10">The sequence shown here is derived from an EMBL/GenBank/DDBJ whole genome shotgun (WGS) entry which is preliminary data.</text>
</comment>
<keyword evidence="6" id="KW-0406">Ion transport</keyword>
<feature type="transmembrane region" description="Helical" evidence="9">
    <location>
        <begin position="94"/>
        <end position="114"/>
    </location>
</feature>
<feature type="transmembrane region" description="Helical" evidence="9">
    <location>
        <begin position="29"/>
        <end position="47"/>
    </location>
</feature>
<keyword evidence="3" id="KW-0813">Transport</keyword>
<dbReference type="AlphaFoldDB" id="A0A642UKA7"/>
<feature type="transmembrane region" description="Helical" evidence="9">
    <location>
        <begin position="120"/>
        <end position="145"/>
    </location>
</feature>
<feature type="transmembrane region" description="Helical" evidence="9">
    <location>
        <begin position="365"/>
        <end position="385"/>
    </location>
</feature>
<sequence length="603" mass="67167">MDFYPEGLDPISVNVKKNEILSRQIHGKVAVVIFFFTVFCYGYAWGLESTLRNVFQVTAASALRSHSLSSTVNVIRSVVAAAINLVVARTSDTFGRLQVIVVAIIIASVGNIVSSQATDIAYFSVGTAIHQVGISGMMTTSQLLVMDNSTMKWRMACALIPDMSVIINTWVSGNITDTIGTRWRWGIAMWAFILPLACVPLGAVMLYMEIKARRTEEWQELQRQYDEAKRVRNAGKSWVKVWWEYLVDVTERLDIIGSILTMAMFGLILAPFTLAGGAKSQWGKAKILAPMIIGFSMIPFVMLYEFKVAKYPLLPHRILTIPSIWAGSVLAMLQNIVSWMPADYMFTLLIIGVNQSIESATRIQSLTLFVSTLTGTVVGLFVVYYRHTKPLIIFGVCTWFIAAGLLVRYRTGLDAYGGYLGGTILFGLGLGFMHYSTLTAMQSYVKHEDMAMVTAFHLSMYYFGMGIGSSISGAVWTQTMEKQLIKHLGDPQLAAEAYKSPFEFIKDHPWGTEVRYNMVMAYDHVQWVLCVVAVCLVAPMLFAALCIKDNYLANKRSLDGEEGTAMPTLAWFRRKPSKEKPMEASSESPEAPSEVESHLSEKK</sequence>
<dbReference type="EMBL" id="SWFT01000107">
    <property type="protein sequence ID" value="KAA8900702.1"/>
    <property type="molecule type" value="Genomic_DNA"/>
</dbReference>
<evidence type="ECO:0000256" key="1">
    <source>
        <dbReference type="ARBA" id="ARBA00004127"/>
    </source>
</evidence>
<dbReference type="PANTHER" id="PTHR23501">
    <property type="entry name" value="MAJOR FACILITATOR SUPERFAMILY"/>
    <property type="match status" value="1"/>
</dbReference>
<evidence type="ECO:0000256" key="6">
    <source>
        <dbReference type="ARBA" id="ARBA00023065"/>
    </source>
</evidence>
<dbReference type="FunFam" id="1.20.1250.20:FF:000197">
    <property type="entry name" value="Siderophore iron transporter 1"/>
    <property type="match status" value="1"/>
</dbReference>
<dbReference type="InterPro" id="IPR036259">
    <property type="entry name" value="MFS_trans_sf"/>
</dbReference>
<feature type="transmembrane region" description="Helical" evidence="9">
    <location>
        <begin position="455"/>
        <end position="476"/>
    </location>
</feature>
<dbReference type="GO" id="GO:0005886">
    <property type="term" value="C:plasma membrane"/>
    <property type="evidence" value="ECO:0007669"/>
    <property type="project" value="TreeGrafter"/>
</dbReference>
<dbReference type="VEuPathDB" id="FungiDB:DIURU_003684"/>
<feature type="transmembrane region" description="Helical" evidence="9">
    <location>
        <begin position="391"/>
        <end position="409"/>
    </location>
</feature>
<dbReference type="OMA" id="ANESFID"/>